<sequence length="456" mass="49175">MAGFWGRRKREQEELTAQDADLARRAQQALVAADERIRLTSDELVFADAELGAGPTADLRDALEAVRTHMQEAFHLHQLNHDEIPDTPEELRTRNARIVQLCEWAEDLLDDRTESLAAAIERARRAPEIIAKVRADAARLRLRVPDARATVDRLSARYSAHALSQIEANPAEADQLLSFGEHGAGVAERRREAGQREQANMALEAATESVRRAETLLDAVETFEVEALRAESTLAAIVEDSRNDIAVALKEPHSPAVSAAIGELQAALAALPAAGVNTDPFEQLSRLREANSGLDEAIAKARERAARPIPPVEHVRHAIDDADRQLAVSRDVIAGHRGWIGADARTRLAEAERVRGDLDRHLGGSAAAATAIDEDLREQAFAMARRAAFLASEALQLAQRDIDAARPQPEQWGGPGYGQGYGPGWGGGRRGGGGGDIMGGILGGLVIGSLLDGMFD</sequence>
<reference evidence="1 2" key="1">
    <citation type="submission" date="2023-11" db="EMBL/GenBank/DDBJ databases">
        <title>Draft genome sequence of Microbacterium arthrosphaerae JCM 30492.</title>
        <authorList>
            <person name="Zhang G."/>
            <person name="Ding Y."/>
        </authorList>
    </citation>
    <scope>NUCLEOTIDE SEQUENCE [LARGE SCALE GENOMIC DNA]</scope>
    <source>
        <strain evidence="1 2">JCM 30492</strain>
    </source>
</reference>
<organism evidence="1 2">
    <name type="scientific">Microbacterium arthrosphaerae</name>
    <dbReference type="NCBI Taxonomy" id="792652"/>
    <lineage>
        <taxon>Bacteria</taxon>
        <taxon>Bacillati</taxon>
        <taxon>Actinomycetota</taxon>
        <taxon>Actinomycetes</taxon>
        <taxon>Micrococcales</taxon>
        <taxon>Microbacteriaceae</taxon>
        <taxon>Microbacterium</taxon>
    </lineage>
</organism>
<protein>
    <submittedName>
        <fullName evidence="1">Uncharacterized protein</fullName>
    </submittedName>
</protein>
<accession>A0ABU4H1X1</accession>
<evidence type="ECO:0000313" key="1">
    <source>
        <dbReference type="EMBL" id="MDW4573332.1"/>
    </source>
</evidence>
<proteinExistence type="predicted"/>
<keyword evidence="2" id="KW-1185">Reference proteome</keyword>
<comment type="caution">
    <text evidence="1">The sequence shown here is derived from an EMBL/GenBank/DDBJ whole genome shotgun (WGS) entry which is preliminary data.</text>
</comment>
<dbReference type="EMBL" id="JAWQEV010000003">
    <property type="protein sequence ID" value="MDW4573332.1"/>
    <property type="molecule type" value="Genomic_DNA"/>
</dbReference>
<dbReference type="RefSeq" id="WP_318353841.1">
    <property type="nucleotide sequence ID" value="NZ_JAWQEV010000003.1"/>
</dbReference>
<dbReference type="Proteomes" id="UP001283109">
    <property type="component" value="Unassembled WGS sequence"/>
</dbReference>
<evidence type="ECO:0000313" key="2">
    <source>
        <dbReference type="Proteomes" id="UP001283109"/>
    </source>
</evidence>
<gene>
    <name evidence="1" type="ORF">R8Z58_11175</name>
</gene>
<name>A0ABU4H1X1_9MICO</name>